<reference evidence="2" key="1">
    <citation type="submission" date="2013-04" db="EMBL/GenBank/DDBJ databases">
        <authorList>
            <person name="Harkins D.M."/>
            <person name="Durkin A.S."/>
            <person name="Selengut J.D."/>
            <person name="Sanka R."/>
            <person name="DePew J."/>
            <person name="Purushe J."/>
            <person name="Ahmed A."/>
            <person name="van der Linden H."/>
            <person name="Goris M.G.A."/>
            <person name="Hartskeerl R.A."/>
            <person name="Vinetz J.M."/>
            <person name="Sutton G.G."/>
            <person name="Nelson W.C."/>
            <person name="Fouts D.E."/>
        </authorList>
    </citation>
    <scope>NUCLEOTIDE SEQUENCE [LARGE SCALE GENOMIC DNA]</scope>
    <source>
        <strain evidence="2">BUT 6</strain>
    </source>
</reference>
<dbReference type="Proteomes" id="UP000014540">
    <property type="component" value="Unassembled WGS sequence"/>
</dbReference>
<dbReference type="STRING" id="1193011.LEP1GSC058_2982"/>
<dbReference type="InterPro" id="IPR029055">
    <property type="entry name" value="Ntn_hydrolases_N"/>
</dbReference>
<dbReference type="MEROPS" id="T03.014"/>
<dbReference type="InterPro" id="IPR052896">
    <property type="entry name" value="GGT-like_enzyme"/>
</dbReference>
<dbReference type="AlphaFoldDB" id="S3VXM6"/>
<comment type="caution">
    <text evidence="2">The sequence shown here is derived from an EMBL/GenBank/DDBJ whole genome shotgun (WGS) entry which is preliminary data.</text>
</comment>
<dbReference type="PANTHER" id="PTHR43881">
    <property type="entry name" value="GAMMA-GLUTAMYLTRANSPEPTIDASE (AFU_ORTHOLOGUE AFUA_4G13580)"/>
    <property type="match status" value="1"/>
</dbReference>
<dbReference type="InterPro" id="IPR043138">
    <property type="entry name" value="GGT_lsub"/>
</dbReference>
<dbReference type="PANTHER" id="PTHR43881:SF1">
    <property type="entry name" value="GAMMA-GLUTAMYLTRANSPEPTIDASE (AFU_ORTHOLOGUE AFUA_4G13580)"/>
    <property type="match status" value="1"/>
</dbReference>
<dbReference type="SUPFAM" id="SSF56235">
    <property type="entry name" value="N-terminal nucleophile aminohydrolases (Ntn hydrolases)"/>
    <property type="match status" value="1"/>
</dbReference>
<dbReference type="Pfam" id="PF01019">
    <property type="entry name" value="G_glu_transpept"/>
    <property type="match status" value="1"/>
</dbReference>
<dbReference type="InterPro" id="IPR043137">
    <property type="entry name" value="GGT_ssub_C"/>
</dbReference>
<feature type="compositionally biased region" description="Basic and acidic residues" evidence="1">
    <location>
        <begin position="600"/>
        <end position="610"/>
    </location>
</feature>
<accession>S3VXM6</accession>
<proteinExistence type="predicted"/>
<evidence type="ECO:0000256" key="1">
    <source>
        <dbReference type="SAM" id="MobiDB-lite"/>
    </source>
</evidence>
<organism evidence="2 3">
    <name type="scientific">Leptospira fainei serovar Hurstbridge str. BUT 6</name>
    <dbReference type="NCBI Taxonomy" id="1193011"/>
    <lineage>
        <taxon>Bacteria</taxon>
        <taxon>Pseudomonadati</taxon>
        <taxon>Spirochaetota</taxon>
        <taxon>Spirochaetia</taxon>
        <taxon>Leptospirales</taxon>
        <taxon>Leptospiraceae</taxon>
        <taxon>Leptospira</taxon>
    </lineage>
</organism>
<evidence type="ECO:0000313" key="3">
    <source>
        <dbReference type="Proteomes" id="UP000014540"/>
    </source>
</evidence>
<keyword evidence="3" id="KW-1185">Reference proteome</keyword>
<dbReference type="Gene3D" id="1.10.246.130">
    <property type="match status" value="1"/>
</dbReference>
<evidence type="ECO:0000313" key="2">
    <source>
        <dbReference type="EMBL" id="EPG72882.1"/>
    </source>
</evidence>
<dbReference type="Gene3D" id="3.60.20.40">
    <property type="match status" value="1"/>
</dbReference>
<feature type="region of interest" description="Disordered" evidence="1">
    <location>
        <begin position="591"/>
        <end position="610"/>
    </location>
</feature>
<gene>
    <name evidence="2" type="ORF">LEP1GSC058_2982</name>
</gene>
<name>S3VXM6_9LEPT</name>
<dbReference type="EMBL" id="AKWZ02000010">
    <property type="protein sequence ID" value="EPG72882.1"/>
    <property type="molecule type" value="Genomic_DNA"/>
</dbReference>
<protein>
    <submittedName>
        <fullName evidence="2">Gamma-glutamyltranspeptidase</fullName>
    </submittedName>
</protein>
<dbReference type="PRINTS" id="PR01210">
    <property type="entry name" value="GGTRANSPTASE"/>
</dbReference>
<sequence length="610" mass="67971">MKWQDPYHQDRPVAKGSTIMVASGHPFATKVALDILKKGGTAADAGVAALLVLNVTQGEEASFPGVAPLLYFNAQTGKVESYIGAGKAPAKATIEYFKSRGYKTVPTLKYSSQLIPASPDVIISLLKKYGTMSFSEISEPAVRIAEEGFPVHKILLRNVNMNFFKRLGFSILLPYNAQIYMHGRWWRPLHLNERFTRPDLAKTFRELAGAELAAKKEGKNRESSLEAVRDYFYKGPIAKKIVEAHEKQDGTMILEDFTSYAGGWEEPLTGTFGSYKIFANRTWNQGAVVPIVLQILDGIDLKSMGHNSPLYVHTVIQAIELAMADREKYFGDPEFTYVPIKGLLSKGYAESRRTLLRKFAFAKMPPHGNPFAFESTRLSTQGLDIEFKENYGKEYIAKTEYSIMTPNFWEKTGSGKFGRDTTYLSIIDSKGNSLSLTPSDFPQSPMIDGDLTLGIRMTQFRLDPLHPSSLIPGKRPTITPNASMVFKNGKFLMSLGTPGGDMQTQGIVQTFLNIVVFGMNPQEAVNAPRFRSLNWPDSFSPHTYSPGRIELEKDIYDKQASALRSIGYDVKGREKWEYDFGAPCVSMRDPNTGKLFGGADPRKESWAEGE</sequence>